<reference evidence="2" key="1">
    <citation type="submission" date="2022-11" db="UniProtKB">
        <authorList>
            <consortium name="WormBaseParasite"/>
        </authorList>
    </citation>
    <scope>IDENTIFICATION</scope>
</reference>
<dbReference type="AlphaFoldDB" id="A0A915J0C2"/>
<proteinExistence type="predicted"/>
<organism evidence="1 2">
    <name type="scientific">Romanomermis culicivorax</name>
    <name type="common">Nematode worm</name>
    <dbReference type="NCBI Taxonomy" id="13658"/>
    <lineage>
        <taxon>Eukaryota</taxon>
        <taxon>Metazoa</taxon>
        <taxon>Ecdysozoa</taxon>
        <taxon>Nematoda</taxon>
        <taxon>Enoplea</taxon>
        <taxon>Dorylaimia</taxon>
        <taxon>Mermithida</taxon>
        <taxon>Mermithoidea</taxon>
        <taxon>Mermithidae</taxon>
        <taxon>Romanomermis</taxon>
    </lineage>
</organism>
<protein>
    <submittedName>
        <fullName evidence="2">Uncharacterized protein</fullName>
    </submittedName>
</protein>
<accession>A0A915J0C2</accession>
<name>A0A915J0C2_ROMCU</name>
<evidence type="ECO:0000313" key="2">
    <source>
        <dbReference type="WBParaSite" id="nRc.2.0.1.t19539-RA"/>
    </source>
</evidence>
<keyword evidence="1" id="KW-1185">Reference proteome</keyword>
<evidence type="ECO:0000313" key="1">
    <source>
        <dbReference type="Proteomes" id="UP000887565"/>
    </source>
</evidence>
<sequence>MLKLESEIGECRSRMLLQQFLLMITVPTISINEASLHVLKALRSTASDKLNRMAIKTLFHAEGCAKLLDSIPRDLLFEKC</sequence>
<dbReference type="Proteomes" id="UP000887565">
    <property type="component" value="Unplaced"/>
</dbReference>
<dbReference type="WBParaSite" id="nRc.2.0.1.t19539-RA">
    <property type="protein sequence ID" value="nRc.2.0.1.t19539-RA"/>
    <property type="gene ID" value="nRc.2.0.1.g19539"/>
</dbReference>